<protein>
    <submittedName>
        <fullName evidence="2">(2Fe-2S)-binding protein</fullName>
    </submittedName>
</protein>
<dbReference type="RefSeq" id="WP_147944662.1">
    <property type="nucleotide sequence ID" value="NZ_CP108085.1"/>
</dbReference>
<dbReference type="InterPro" id="IPR042204">
    <property type="entry name" value="2Fe-2S-bd_N"/>
</dbReference>
<gene>
    <name evidence="2" type="ORF">OG913_19725</name>
</gene>
<accession>A0ABZ1SFY5</accession>
<dbReference type="EMBL" id="CP108085">
    <property type="protein sequence ID" value="WUP71681.1"/>
    <property type="molecule type" value="Genomic_DNA"/>
</dbReference>
<proteinExistence type="predicted"/>
<evidence type="ECO:0000313" key="3">
    <source>
        <dbReference type="Proteomes" id="UP001432011"/>
    </source>
</evidence>
<dbReference type="Proteomes" id="UP001432011">
    <property type="component" value="Chromosome"/>
</dbReference>
<dbReference type="InterPro" id="IPR036010">
    <property type="entry name" value="2Fe-2S_ferredoxin-like_sf"/>
</dbReference>
<sequence>MTRTGTGTPPRTATITVDGRPLTVVDGVSVAAALVGDGRWTLRRNPVSGEPRGPFCGMGVCLECEVTIDDRAGVRACLTRVRPGMRVGTGGGDDGDR</sequence>
<reference evidence="2" key="1">
    <citation type="submission" date="2022-10" db="EMBL/GenBank/DDBJ databases">
        <title>The complete genomes of actinobacterial strains from the NBC collection.</title>
        <authorList>
            <person name="Joergensen T.S."/>
            <person name="Alvarez Arevalo M."/>
            <person name="Sterndorff E.B."/>
            <person name="Faurdal D."/>
            <person name="Vuksanovic O."/>
            <person name="Mourched A.-S."/>
            <person name="Charusanti P."/>
            <person name="Shaw S."/>
            <person name="Blin K."/>
            <person name="Weber T."/>
        </authorList>
    </citation>
    <scope>NUCLEOTIDE SEQUENCE</scope>
    <source>
        <strain evidence="2">NBC_00254</strain>
    </source>
</reference>
<organism evidence="2 3">
    <name type="scientific">Microbispora hainanensis</name>
    <dbReference type="NCBI Taxonomy" id="568844"/>
    <lineage>
        <taxon>Bacteria</taxon>
        <taxon>Bacillati</taxon>
        <taxon>Actinomycetota</taxon>
        <taxon>Actinomycetes</taxon>
        <taxon>Streptosporangiales</taxon>
        <taxon>Streptosporangiaceae</taxon>
        <taxon>Microbispora</taxon>
    </lineage>
</organism>
<keyword evidence="1" id="KW-0560">Oxidoreductase</keyword>
<dbReference type="Pfam" id="PF13510">
    <property type="entry name" value="Fer2_4"/>
    <property type="match status" value="1"/>
</dbReference>
<name>A0ABZ1SFY5_9ACTN</name>
<evidence type="ECO:0000256" key="1">
    <source>
        <dbReference type="ARBA" id="ARBA00023002"/>
    </source>
</evidence>
<evidence type="ECO:0000313" key="2">
    <source>
        <dbReference type="EMBL" id="WUP71681.1"/>
    </source>
</evidence>
<keyword evidence="3" id="KW-1185">Reference proteome</keyword>
<dbReference type="SUPFAM" id="SSF54292">
    <property type="entry name" value="2Fe-2S ferredoxin-like"/>
    <property type="match status" value="1"/>
</dbReference>
<dbReference type="Gene3D" id="3.10.20.440">
    <property type="entry name" value="2Fe-2S iron-sulphur cluster binding domain, sarcosine oxidase, alpha subunit, N-terminal domain"/>
    <property type="match status" value="1"/>
</dbReference>